<comment type="caution">
    <text evidence="3">The sequence shown here is derived from an EMBL/GenBank/DDBJ whole genome shotgun (WGS) entry which is preliminary data.</text>
</comment>
<feature type="domain" description="Type ISP restriction-modification enzyme LLaBIII C-terminal specificity" evidence="2">
    <location>
        <begin position="125"/>
        <end position="195"/>
    </location>
</feature>
<gene>
    <name evidence="3" type="ORF">DFJ67_3520</name>
</gene>
<sequence length="331" mass="34960">MDLSDLIRTSSRPVGVARRLGLIATPGTCRASRTGLGRHRPRAGPNCNPTLAPYDEPLELNPTPPPWAGLIATATQNVTASTALRTEAAVSLSSCLTCQAARTPSLNLPKKSMPSCLSPGTLVGELARAHRRTPAPGDLFAYVAGIVSHPGYTRRFLHELEQLGIRVPLTSDAKLWQQAVAVGHNVLWLHTFGCCTADGKTARPSFRDFVDAFGPKVIAEIPDTHGDLPDVIDHDPETDTLIIGRGRLHTRSASPRGATTSEVCASSAIGLTTATPTNATEDGRPHSTTTTPHPGPLISPTNYSRSSPCSTNPSRSNHVKTTSSTGSAADH</sequence>
<feature type="compositionally biased region" description="Polar residues" evidence="1">
    <location>
        <begin position="299"/>
        <end position="331"/>
    </location>
</feature>
<dbReference type="AlphaFoldDB" id="A0A3D9ZKY3"/>
<dbReference type="Pfam" id="PF18135">
    <property type="entry name" value="Type_ISP_C"/>
    <property type="match status" value="1"/>
</dbReference>
<reference evidence="3 4" key="1">
    <citation type="submission" date="2018-08" db="EMBL/GenBank/DDBJ databases">
        <title>Sequencing the genomes of 1000 actinobacteria strains.</title>
        <authorList>
            <person name="Klenk H.-P."/>
        </authorList>
    </citation>
    <scope>NUCLEOTIDE SEQUENCE [LARGE SCALE GENOMIC DNA]</scope>
    <source>
        <strain evidence="3 4">DSM 44099</strain>
    </source>
</reference>
<name>A0A3D9ZKY3_9ACTN</name>
<evidence type="ECO:0000313" key="3">
    <source>
        <dbReference type="EMBL" id="REF97519.1"/>
    </source>
</evidence>
<dbReference type="Proteomes" id="UP000256913">
    <property type="component" value="Unassembled WGS sequence"/>
</dbReference>
<feature type="region of interest" description="Disordered" evidence="1">
    <location>
        <begin position="248"/>
        <end position="331"/>
    </location>
</feature>
<dbReference type="InterPro" id="IPR041635">
    <property type="entry name" value="Type_ISP_LLaBIII_C"/>
</dbReference>
<protein>
    <recommendedName>
        <fullName evidence="2">Type ISP restriction-modification enzyme LLaBIII C-terminal specificity domain-containing protein</fullName>
    </recommendedName>
</protein>
<proteinExistence type="predicted"/>
<accession>A0A3D9ZKY3</accession>
<evidence type="ECO:0000259" key="2">
    <source>
        <dbReference type="Pfam" id="PF18135"/>
    </source>
</evidence>
<feature type="compositionally biased region" description="Polar residues" evidence="1">
    <location>
        <begin position="251"/>
        <end position="280"/>
    </location>
</feature>
<dbReference type="EMBL" id="QUMQ01000001">
    <property type="protein sequence ID" value="REF97519.1"/>
    <property type="molecule type" value="Genomic_DNA"/>
</dbReference>
<keyword evidence="4" id="KW-1185">Reference proteome</keyword>
<organism evidence="3 4">
    <name type="scientific">Asanoa ferruginea</name>
    <dbReference type="NCBI Taxonomy" id="53367"/>
    <lineage>
        <taxon>Bacteria</taxon>
        <taxon>Bacillati</taxon>
        <taxon>Actinomycetota</taxon>
        <taxon>Actinomycetes</taxon>
        <taxon>Micromonosporales</taxon>
        <taxon>Micromonosporaceae</taxon>
        <taxon>Asanoa</taxon>
    </lineage>
</organism>
<evidence type="ECO:0000313" key="4">
    <source>
        <dbReference type="Proteomes" id="UP000256913"/>
    </source>
</evidence>
<evidence type="ECO:0000256" key="1">
    <source>
        <dbReference type="SAM" id="MobiDB-lite"/>
    </source>
</evidence>